<dbReference type="InterPro" id="IPR005758">
    <property type="entry name" value="UDP-N-AcMur_Ala_ligase_MurC"/>
</dbReference>
<dbReference type="PANTHER" id="PTHR43445:SF3">
    <property type="entry name" value="UDP-N-ACETYLMURAMATE--L-ALANINE LIGASE"/>
    <property type="match status" value="1"/>
</dbReference>
<dbReference type="InterPro" id="IPR004101">
    <property type="entry name" value="Mur_ligase_C"/>
</dbReference>
<protein>
    <recommendedName>
        <fullName evidence="3 14">UDP-N-acetylmuramate--L-alanine ligase</fullName>
        <ecNumber evidence="3 14">6.3.2.8</ecNumber>
    </recommendedName>
    <alternativeName>
        <fullName evidence="14">UDP-N-acetylmuramoyl-L-alanine synthetase</fullName>
    </alternativeName>
</protein>
<feature type="domain" description="Mur ligase N-terminal catalytic" evidence="15">
    <location>
        <begin position="10"/>
        <end position="114"/>
    </location>
</feature>
<evidence type="ECO:0000313" key="18">
    <source>
        <dbReference type="EMBL" id="HIZ14839.1"/>
    </source>
</evidence>
<comment type="function">
    <text evidence="14">Cell wall formation.</text>
</comment>
<evidence type="ECO:0000256" key="9">
    <source>
        <dbReference type="ARBA" id="ARBA00022960"/>
    </source>
</evidence>
<feature type="domain" description="Mur ligase C-terminal" evidence="16">
    <location>
        <begin position="318"/>
        <end position="441"/>
    </location>
</feature>
<feature type="binding site" evidence="14">
    <location>
        <begin position="120"/>
        <end position="126"/>
    </location>
    <ligand>
        <name>ATP</name>
        <dbReference type="ChEBI" id="CHEBI:30616"/>
    </ligand>
</feature>
<comment type="pathway">
    <text evidence="2 14">Cell wall biogenesis; peptidoglycan biosynthesis.</text>
</comment>
<name>A0A9D2DDF5_9BACT</name>
<evidence type="ECO:0000256" key="10">
    <source>
        <dbReference type="ARBA" id="ARBA00022984"/>
    </source>
</evidence>
<keyword evidence="6 14" id="KW-0132">Cell division</keyword>
<reference evidence="18" key="2">
    <citation type="submission" date="2021-04" db="EMBL/GenBank/DDBJ databases">
        <authorList>
            <person name="Gilroy R."/>
        </authorList>
    </citation>
    <scope>NUCLEOTIDE SEQUENCE</scope>
    <source>
        <strain evidence="18">ChiHjej11B10-19426</strain>
    </source>
</reference>
<evidence type="ECO:0000259" key="17">
    <source>
        <dbReference type="Pfam" id="PF08245"/>
    </source>
</evidence>
<sequence length="463" mass="51772">MENHTQPKQIYFLGIGGIGMSAIARYYMLEGASVAGYDRTETALTRRLAEEGARIHYTDDPALIEEPFRHPDDTLVVYTPALPHDHAELGWFRSHGFRVLKRSEILGILARDKYVMAVAGTHGKTTTTTLTAWLNHTAGGGGSAFLGGISKNFDNNFVYGAGNRLAVEADEFDRSFLHLWPDAAVITAADADHLDIYGTLEELHRAFAQFAGQIRPGGTLILKRGVSLPIDNPAIRIYSYACTDEEADFHAANLRPQPDGTYRYDIVCPDRTLRDCRLGIPGIVNVENSVAAVALLWTAGFDEAKLKEGLESFRGVRRRFDFHLNTPEVIYMDDYAHHPAELRAALTSMRRMFPHRRITAIFQPHLYSRTQDFYREFAESLSLADEVILAPIYPAREEPIPGVTSQLIADRVTVPCRIVPLDRIPQAAQDAHPDILITFGAGNIENCVEEITRRLTEERLAKR</sequence>
<dbReference type="InterPro" id="IPR036615">
    <property type="entry name" value="Mur_ligase_C_dom_sf"/>
</dbReference>
<dbReference type="Gene3D" id="3.40.1190.10">
    <property type="entry name" value="Mur-like, catalytic domain"/>
    <property type="match status" value="1"/>
</dbReference>
<keyword evidence="8 14" id="KW-0067">ATP-binding</keyword>
<evidence type="ECO:0000256" key="11">
    <source>
        <dbReference type="ARBA" id="ARBA00023306"/>
    </source>
</evidence>
<evidence type="ECO:0000259" key="16">
    <source>
        <dbReference type="Pfam" id="PF02875"/>
    </source>
</evidence>
<evidence type="ECO:0000256" key="8">
    <source>
        <dbReference type="ARBA" id="ARBA00022840"/>
    </source>
</evidence>
<keyword evidence="10 14" id="KW-0573">Peptidoglycan synthesis</keyword>
<proteinExistence type="inferred from homology"/>
<evidence type="ECO:0000256" key="3">
    <source>
        <dbReference type="ARBA" id="ARBA00012211"/>
    </source>
</evidence>
<keyword evidence="12 14" id="KW-0961">Cell wall biogenesis/degradation</keyword>
<dbReference type="InterPro" id="IPR036565">
    <property type="entry name" value="Mur-like_cat_sf"/>
</dbReference>
<dbReference type="InterPro" id="IPR050061">
    <property type="entry name" value="MurCDEF_pg_biosynth"/>
</dbReference>
<dbReference type="HAMAP" id="MF_00046">
    <property type="entry name" value="MurC"/>
    <property type="match status" value="1"/>
</dbReference>
<dbReference type="GO" id="GO:0008360">
    <property type="term" value="P:regulation of cell shape"/>
    <property type="evidence" value="ECO:0007669"/>
    <property type="project" value="UniProtKB-KW"/>
</dbReference>
<dbReference type="EC" id="6.3.2.8" evidence="3 14"/>
<evidence type="ECO:0000259" key="15">
    <source>
        <dbReference type="Pfam" id="PF01225"/>
    </source>
</evidence>
<evidence type="ECO:0000256" key="4">
    <source>
        <dbReference type="ARBA" id="ARBA00022490"/>
    </source>
</evidence>
<keyword evidence="9 14" id="KW-0133">Cell shape</keyword>
<keyword evidence="7 14" id="KW-0547">Nucleotide-binding</keyword>
<dbReference type="NCBIfam" id="TIGR01082">
    <property type="entry name" value="murC"/>
    <property type="match status" value="1"/>
</dbReference>
<dbReference type="GO" id="GO:0071555">
    <property type="term" value="P:cell wall organization"/>
    <property type="evidence" value="ECO:0007669"/>
    <property type="project" value="UniProtKB-KW"/>
</dbReference>
<dbReference type="SUPFAM" id="SSF51984">
    <property type="entry name" value="MurCD N-terminal domain"/>
    <property type="match status" value="1"/>
</dbReference>
<dbReference type="GO" id="GO:0009252">
    <property type="term" value="P:peptidoglycan biosynthetic process"/>
    <property type="evidence" value="ECO:0007669"/>
    <property type="project" value="UniProtKB-UniRule"/>
</dbReference>
<keyword evidence="11 14" id="KW-0131">Cell cycle</keyword>
<evidence type="ECO:0000256" key="1">
    <source>
        <dbReference type="ARBA" id="ARBA00004496"/>
    </source>
</evidence>
<feature type="domain" description="Mur ligase central" evidence="17">
    <location>
        <begin position="118"/>
        <end position="295"/>
    </location>
</feature>
<organism evidence="18 19">
    <name type="scientific">Candidatus Tidjanibacter faecipullorum</name>
    <dbReference type="NCBI Taxonomy" id="2838766"/>
    <lineage>
        <taxon>Bacteria</taxon>
        <taxon>Pseudomonadati</taxon>
        <taxon>Bacteroidota</taxon>
        <taxon>Bacteroidia</taxon>
        <taxon>Bacteroidales</taxon>
        <taxon>Rikenellaceae</taxon>
        <taxon>Tidjanibacter</taxon>
    </lineage>
</organism>
<dbReference type="Gene3D" id="3.90.190.20">
    <property type="entry name" value="Mur ligase, C-terminal domain"/>
    <property type="match status" value="1"/>
</dbReference>
<evidence type="ECO:0000256" key="12">
    <source>
        <dbReference type="ARBA" id="ARBA00023316"/>
    </source>
</evidence>
<comment type="caution">
    <text evidence="18">The sequence shown here is derived from an EMBL/GenBank/DDBJ whole genome shotgun (WGS) entry which is preliminary data.</text>
</comment>
<dbReference type="Pfam" id="PF02875">
    <property type="entry name" value="Mur_ligase_C"/>
    <property type="match status" value="1"/>
</dbReference>
<dbReference type="GO" id="GO:0005737">
    <property type="term" value="C:cytoplasm"/>
    <property type="evidence" value="ECO:0007669"/>
    <property type="project" value="UniProtKB-SubCell"/>
</dbReference>
<comment type="catalytic activity">
    <reaction evidence="13 14">
        <text>UDP-N-acetyl-alpha-D-muramate + L-alanine + ATP = UDP-N-acetyl-alpha-D-muramoyl-L-alanine + ADP + phosphate + H(+)</text>
        <dbReference type="Rhea" id="RHEA:23372"/>
        <dbReference type="ChEBI" id="CHEBI:15378"/>
        <dbReference type="ChEBI" id="CHEBI:30616"/>
        <dbReference type="ChEBI" id="CHEBI:43474"/>
        <dbReference type="ChEBI" id="CHEBI:57972"/>
        <dbReference type="ChEBI" id="CHEBI:70757"/>
        <dbReference type="ChEBI" id="CHEBI:83898"/>
        <dbReference type="ChEBI" id="CHEBI:456216"/>
        <dbReference type="EC" id="6.3.2.8"/>
    </reaction>
</comment>
<evidence type="ECO:0000256" key="6">
    <source>
        <dbReference type="ARBA" id="ARBA00022618"/>
    </source>
</evidence>
<dbReference type="Gene3D" id="3.40.50.720">
    <property type="entry name" value="NAD(P)-binding Rossmann-like Domain"/>
    <property type="match status" value="1"/>
</dbReference>
<keyword evidence="4 14" id="KW-0963">Cytoplasm</keyword>
<comment type="subcellular location">
    <subcellularLocation>
        <location evidence="1 14">Cytoplasm</location>
    </subcellularLocation>
</comment>
<gene>
    <name evidence="14" type="primary">murC</name>
    <name evidence="18" type="ORF">H9816_02845</name>
</gene>
<dbReference type="Proteomes" id="UP000824014">
    <property type="component" value="Unassembled WGS sequence"/>
</dbReference>
<dbReference type="AlphaFoldDB" id="A0A9D2DDF5"/>
<dbReference type="GO" id="GO:0005524">
    <property type="term" value="F:ATP binding"/>
    <property type="evidence" value="ECO:0007669"/>
    <property type="project" value="UniProtKB-UniRule"/>
</dbReference>
<dbReference type="GO" id="GO:0008763">
    <property type="term" value="F:UDP-N-acetylmuramate-L-alanine ligase activity"/>
    <property type="evidence" value="ECO:0007669"/>
    <property type="project" value="UniProtKB-UniRule"/>
</dbReference>
<dbReference type="Pfam" id="PF08245">
    <property type="entry name" value="Mur_ligase_M"/>
    <property type="match status" value="1"/>
</dbReference>
<dbReference type="GO" id="GO:0051301">
    <property type="term" value="P:cell division"/>
    <property type="evidence" value="ECO:0007669"/>
    <property type="project" value="UniProtKB-KW"/>
</dbReference>
<reference evidence="18" key="1">
    <citation type="journal article" date="2021" name="PeerJ">
        <title>Extensive microbial diversity within the chicken gut microbiome revealed by metagenomics and culture.</title>
        <authorList>
            <person name="Gilroy R."/>
            <person name="Ravi A."/>
            <person name="Getino M."/>
            <person name="Pursley I."/>
            <person name="Horton D.L."/>
            <person name="Alikhan N.F."/>
            <person name="Baker D."/>
            <person name="Gharbi K."/>
            <person name="Hall N."/>
            <person name="Watson M."/>
            <person name="Adriaenssens E.M."/>
            <person name="Foster-Nyarko E."/>
            <person name="Jarju S."/>
            <person name="Secka A."/>
            <person name="Antonio M."/>
            <person name="Oren A."/>
            <person name="Chaudhuri R.R."/>
            <person name="La Ragione R."/>
            <person name="Hildebrand F."/>
            <person name="Pallen M.J."/>
        </authorList>
    </citation>
    <scope>NUCLEOTIDE SEQUENCE</scope>
    <source>
        <strain evidence="18">ChiHjej11B10-19426</strain>
    </source>
</reference>
<evidence type="ECO:0000256" key="14">
    <source>
        <dbReference type="HAMAP-Rule" id="MF_00046"/>
    </source>
</evidence>
<accession>A0A9D2DDF5</accession>
<evidence type="ECO:0000256" key="7">
    <source>
        <dbReference type="ARBA" id="ARBA00022741"/>
    </source>
</evidence>
<keyword evidence="5 14" id="KW-0436">Ligase</keyword>
<comment type="similarity">
    <text evidence="14">Belongs to the MurCDEF family.</text>
</comment>
<evidence type="ECO:0000256" key="13">
    <source>
        <dbReference type="ARBA" id="ARBA00047833"/>
    </source>
</evidence>
<dbReference type="InterPro" id="IPR000713">
    <property type="entry name" value="Mur_ligase_N"/>
</dbReference>
<evidence type="ECO:0000256" key="2">
    <source>
        <dbReference type="ARBA" id="ARBA00004752"/>
    </source>
</evidence>
<dbReference type="Pfam" id="PF01225">
    <property type="entry name" value="Mur_ligase"/>
    <property type="match status" value="1"/>
</dbReference>
<dbReference type="PANTHER" id="PTHR43445">
    <property type="entry name" value="UDP-N-ACETYLMURAMATE--L-ALANINE LIGASE-RELATED"/>
    <property type="match status" value="1"/>
</dbReference>
<evidence type="ECO:0000256" key="5">
    <source>
        <dbReference type="ARBA" id="ARBA00022598"/>
    </source>
</evidence>
<evidence type="ECO:0000313" key="19">
    <source>
        <dbReference type="Proteomes" id="UP000824014"/>
    </source>
</evidence>
<dbReference type="SUPFAM" id="SSF53244">
    <property type="entry name" value="MurD-like peptide ligases, peptide-binding domain"/>
    <property type="match status" value="1"/>
</dbReference>
<dbReference type="SUPFAM" id="SSF53623">
    <property type="entry name" value="MurD-like peptide ligases, catalytic domain"/>
    <property type="match status" value="1"/>
</dbReference>
<dbReference type="InterPro" id="IPR013221">
    <property type="entry name" value="Mur_ligase_cen"/>
</dbReference>
<dbReference type="EMBL" id="DXCC01000007">
    <property type="protein sequence ID" value="HIZ14839.1"/>
    <property type="molecule type" value="Genomic_DNA"/>
</dbReference>